<proteinExistence type="predicted"/>
<dbReference type="Proteomes" id="UP001175228">
    <property type="component" value="Unassembled WGS sequence"/>
</dbReference>
<name>A0AA39QH06_9AGAR</name>
<gene>
    <name evidence="1" type="ORF">EDD18DRAFT_605993</name>
</gene>
<reference evidence="1" key="1">
    <citation type="submission" date="2023-06" db="EMBL/GenBank/DDBJ databases">
        <authorList>
            <consortium name="Lawrence Berkeley National Laboratory"/>
            <person name="Ahrendt S."/>
            <person name="Sahu N."/>
            <person name="Indic B."/>
            <person name="Wong-Bajracharya J."/>
            <person name="Merenyi Z."/>
            <person name="Ke H.-M."/>
            <person name="Monk M."/>
            <person name="Kocsube S."/>
            <person name="Drula E."/>
            <person name="Lipzen A."/>
            <person name="Balint B."/>
            <person name="Henrissat B."/>
            <person name="Andreopoulos B."/>
            <person name="Martin F.M."/>
            <person name="Harder C.B."/>
            <person name="Rigling D."/>
            <person name="Ford K.L."/>
            <person name="Foster G.D."/>
            <person name="Pangilinan J."/>
            <person name="Papanicolaou A."/>
            <person name="Barry K."/>
            <person name="LaButti K."/>
            <person name="Viragh M."/>
            <person name="Koriabine M."/>
            <person name="Yan M."/>
            <person name="Riley R."/>
            <person name="Champramary S."/>
            <person name="Plett K.L."/>
            <person name="Tsai I.J."/>
            <person name="Slot J."/>
            <person name="Sipos G."/>
            <person name="Plett J."/>
            <person name="Nagy L.G."/>
            <person name="Grigoriev I.V."/>
        </authorList>
    </citation>
    <scope>NUCLEOTIDE SEQUENCE</scope>
    <source>
        <strain evidence="1">HWK02</strain>
    </source>
</reference>
<dbReference type="AlphaFoldDB" id="A0AA39QH06"/>
<sequence length="228" mass="24831">MSSIVLPSRGQCIQITDNSQPCQCVWFFPPESPLLDQDICGLCGHDIHAHADYVSIVVNHCPVNRCAAYAQKTRLTQFCTCGAQICEHIATYNQYRLPEPWTVLDYWNPGNISPPSTTKISYSNDANSPFFLITTSSVYTAAISPGDSVTPAPVYSPSATSPSSAIQPDTTGSLRYNSDGYFYPNHSAHSPYAHPPEGGVTNESFEYQDFENGVYAASPEGRSGPYVA</sequence>
<dbReference type="EMBL" id="JAUEPU010000004">
    <property type="protein sequence ID" value="KAK0502772.1"/>
    <property type="molecule type" value="Genomic_DNA"/>
</dbReference>
<comment type="caution">
    <text evidence="1">The sequence shown here is derived from an EMBL/GenBank/DDBJ whole genome shotgun (WGS) entry which is preliminary data.</text>
</comment>
<evidence type="ECO:0000313" key="1">
    <source>
        <dbReference type="EMBL" id="KAK0502772.1"/>
    </source>
</evidence>
<protein>
    <submittedName>
        <fullName evidence="1">Uncharacterized protein</fullName>
    </submittedName>
</protein>
<organism evidence="1 2">
    <name type="scientific">Armillaria luteobubalina</name>
    <dbReference type="NCBI Taxonomy" id="153913"/>
    <lineage>
        <taxon>Eukaryota</taxon>
        <taxon>Fungi</taxon>
        <taxon>Dikarya</taxon>
        <taxon>Basidiomycota</taxon>
        <taxon>Agaricomycotina</taxon>
        <taxon>Agaricomycetes</taxon>
        <taxon>Agaricomycetidae</taxon>
        <taxon>Agaricales</taxon>
        <taxon>Marasmiineae</taxon>
        <taxon>Physalacriaceae</taxon>
        <taxon>Armillaria</taxon>
    </lineage>
</organism>
<keyword evidence="2" id="KW-1185">Reference proteome</keyword>
<evidence type="ECO:0000313" key="2">
    <source>
        <dbReference type="Proteomes" id="UP001175228"/>
    </source>
</evidence>
<accession>A0AA39QH06</accession>